<dbReference type="PANTHER" id="PTHR40448">
    <property type="entry name" value="TWO-COMPONENT SENSOR HISTIDINE KINASE"/>
    <property type="match status" value="1"/>
</dbReference>
<accession>A0A7V7QPK7</accession>
<evidence type="ECO:0000256" key="1">
    <source>
        <dbReference type="SAM" id="Phobius"/>
    </source>
</evidence>
<feature type="transmembrane region" description="Helical" evidence="1">
    <location>
        <begin position="22"/>
        <end position="44"/>
    </location>
</feature>
<reference evidence="3 4" key="1">
    <citation type="submission" date="2019-09" db="EMBL/GenBank/DDBJ databases">
        <authorList>
            <person name="Valk L.C."/>
        </authorList>
    </citation>
    <scope>NUCLEOTIDE SEQUENCE [LARGE SCALE GENOMIC DNA]</scope>
    <source>
        <strain evidence="3">GalUA</strain>
    </source>
</reference>
<name>A0A7V7QPK7_9FIRM</name>
<feature type="transmembrane region" description="Helical" evidence="1">
    <location>
        <begin position="92"/>
        <end position="112"/>
    </location>
</feature>
<protein>
    <submittedName>
        <fullName evidence="3">Sensor histidine kinase</fullName>
    </submittedName>
</protein>
<evidence type="ECO:0000313" key="4">
    <source>
        <dbReference type="Proteomes" id="UP000461768"/>
    </source>
</evidence>
<dbReference type="InterPro" id="IPR036890">
    <property type="entry name" value="HATPase_C_sf"/>
</dbReference>
<dbReference type="Pfam" id="PF14501">
    <property type="entry name" value="HATPase_c_5"/>
    <property type="match status" value="1"/>
</dbReference>
<comment type="caution">
    <text evidence="3">The sequence shown here is derived from an EMBL/GenBank/DDBJ whole genome shotgun (WGS) entry which is preliminary data.</text>
</comment>
<reference evidence="3 4" key="2">
    <citation type="submission" date="2020-02" db="EMBL/GenBank/DDBJ databases">
        <title>Candidatus Galacturonibacter soehngenii shows hetero-acetogenic catabolism of galacturonic acid but lacks a canonical carbon monoxide dehydrogenase/acetyl-CoA synthase complex.</title>
        <authorList>
            <person name="Diender M."/>
            <person name="Stouten G.R."/>
            <person name="Petersen J.F."/>
            <person name="Nielsen P.H."/>
            <person name="Dueholm M.S."/>
            <person name="Pronk J.T."/>
            <person name="Van Loosdrecht M.C.M."/>
        </authorList>
    </citation>
    <scope>NUCLEOTIDE SEQUENCE [LARGE SCALE GENOMIC DNA]</scope>
    <source>
        <strain evidence="3">GalUA</strain>
    </source>
</reference>
<dbReference type="AlphaFoldDB" id="A0A7V7QPK7"/>
<dbReference type="RefSeq" id="WP_151140458.1">
    <property type="nucleotide sequence ID" value="NZ_WAGX01000001.1"/>
</dbReference>
<dbReference type="OrthoDB" id="3173688at2"/>
<sequence length="342" mass="38987">MAIGVLSISHGPVNVQEILSNYVIAMQGIMLSKAINIMMVSIFVKRFGKETNRYSMSEVLILMLQGISGIACLLMVIEFSYYNISTYKVSSFYLIIVSILILASYIVFYSVFESYVRKRNVEQEAMKIQFYNQGQYDYYAALEQENVNVRKMYHDLKNHLLAIQGLSNEQSGSSEDYLQRCLEAVKGYDEFYDTGNQLADIIFYEKCNAAKVNNIKTKIMIQKNSLNDIDMLDLCAILTNSFDNAMEACRQCSGERYIQVKTIKNEAAIIITVKNNYENEPVLNEKGELITSKKNKAKHGIGMQSLRMAASKYNGNVEISIDKEKKEFLLIIMIPIAYQNTL</sequence>
<proteinExistence type="predicted"/>
<gene>
    <name evidence="3" type="ORF">F7O84_00010</name>
</gene>
<keyword evidence="4" id="KW-1185">Reference proteome</keyword>
<dbReference type="CDD" id="cd16935">
    <property type="entry name" value="HATPase_AgrC-ComD-like"/>
    <property type="match status" value="1"/>
</dbReference>
<dbReference type="SUPFAM" id="SSF55874">
    <property type="entry name" value="ATPase domain of HSP90 chaperone/DNA topoisomerase II/histidine kinase"/>
    <property type="match status" value="1"/>
</dbReference>
<keyword evidence="1" id="KW-0812">Transmembrane</keyword>
<keyword evidence="3" id="KW-0418">Kinase</keyword>
<dbReference type="Proteomes" id="UP000461768">
    <property type="component" value="Unassembled WGS sequence"/>
</dbReference>
<dbReference type="PANTHER" id="PTHR40448:SF1">
    <property type="entry name" value="TWO-COMPONENT SENSOR HISTIDINE KINASE"/>
    <property type="match status" value="1"/>
</dbReference>
<organism evidence="3 4">
    <name type="scientific">Candidatus Galacturonatibacter soehngenii</name>
    <dbReference type="NCBI Taxonomy" id="2307010"/>
    <lineage>
        <taxon>Bacteria</taxon>
        <taxon>Bacillati</taxon>
        <taxon>Bacillota</taxon>
        <taxon>Clostridia</taxon>
        <taxon>Lachnospirales</taxon>
        <taxon>Lachnospiraceae</taxon>
        <taxon>Candidatus Galacturonatibacter</taxon>
    </lineage>
</organism>
<dbReference type="GO" id="GO:0016301">
    <property type="term" value="F:kinase activity"/>
    <property type="evidence" value="ECO:0007669"/>
    <property type="project" value="UniProtKB-KW"/>
</dbReference>
<dbReference type="InterPro" id="IPR032834">
    <property type="entry name" value="NatK-like_C"/>
</dbReference>
<keyword evidence="3" id="KW-0808">Transferase</keyword>
<keyword evidence="1" id="KW-0472">Membrane</keyword>
<evidence type="ECO:0000259" key="2">
    <source>
        <dbReference type="Pfam" id="PF14501"/>
    </source>
</evidence>
<evidence type="ECO:0000313" key="3">
    <source>
        <dbReference type="EMBL" id="KAB1441253.1"/>
    </source>
</evidence>
<dbReference type="EMBL" id="WAGX01000001">
    <property type="protein sequence ID" value="KAB1441253.1"/>
    <property type="molecule type" value="Genomic_DNA"/>
</dbReference>
<feature type="domain" description="Sensor histidine kinase NatK-like C-terminal" evidence="2">
    <location>
        <begin position="230"/>
        <end position="335"/>
    </location>
</feature>
<dbReference type="GO" id="GO:0042802">
    <property type="term" value="F:identical protein binding"/>
    <property type="evidence" value="ECO:0007669"/>
    <property type="project" value="TreeGrafter"/>
</dbReference>
<keyword evidence="1" id="KW-1133">Transmembrane helix</keyword>
<dbReference type="Gene3D" id="3.30.565.10">
    <property type="entry name" value="Histidine kinase-like ATPase, C-terminal domain"/>
    <property type="match status" value="1"/>
</dbReference>
<feature type="transmembrane region" description="Helical" evidence="1">
    <location>
        <begin position="56"/>
        <end position="77"/>
    </location>
</feature>